<dbReference type="InterPro" id="IPR003783">
    <property type="entry name" value="Regulatory_RecX"/>
</dbReference>
<proteinExistence type="inferred from homology"/>
<dbReference type="PANTHER" id="PTHR33602:SF1">
    <property type="entry name" value="REGULATORY PROTEIN RECX FAMILY PROTEIN"/>
    <property type="match status" value="1"/>
</dbReference>
<organism evidence="6 7">
    <name type="scientific">Candidatus Acidiferrum panamense</name>
    <dbReference type="NCBI Taxonomy" id="2741543"/>
    <lineage>
        <taxon>Bacteria</taxon>
        <taxon>Pseudomonadati</taxon>
        <taxon>Acidobacteriota</taxon>
        <taxon>Terriglobia</taxon>
        <taxon>Candidatus Acidiferrales</taxon>
        <taxon>Candidatus Acidiferrum</taxon>
    </lineage>
</organism>
<name>A0A7V8NQ05_9BACT</name>
<comment type="similarity">
    <text evidence="2">Belongs to the RecX family.</text>
</comment>
<gene>
    <name evidence="6" type="ORF">HRJ53_10140</name>
</gene>
<sequence length="129" mass="15167">RLKDHGYLNDQRFAESFAAARLANDQLGRTRVVQDLRERRVAPALAERSVREVYQDVNEEALIEEWIRRKYRSAPRESLFQQDKDLAAAYRRLLRAGFRSGEIVRVLKRFAKNPDLLDSLEPPDEMPRE</sequence>
<dbReference type="InterPro" id="IPR053924">
    <property type="entry name" value="RecX_HTH_2nd"/>
</dbReference>
<comment type="subcellular location">
    <subcellularLocation>
        <location evidence="1">Cytoplasm</location>
    </subcellularLocation>
</comment>
<evidence type="ECO:0000313" key="7">
    <source>
        <dbReference type="Proteomes" id="UP000567293"/>
    </source>
</evidence>
<dbReference type="PANTHER" id="PTHR33602">
    <property type="entry name" value="REGULATORY PROTEIN RECX FAMILY PROTEIN"/>
    <property type="match status" value="1"/>
</dbReference>
<dbReference type="Proteomes" id="UP000567293">
    <property type="component" value="Unassembled WGS sequence"/>
</dbReference>
<feature type="non-terminal residue" evidence="6">
    <location>
        <position position="1"/>
    </location>
</feature>
<evidence type="ECO:0000256" key="2">
    <source>
        <dbReference type="ARBA" id="ARBA00009695"/>
    </source>
</evidence>
<reference evidence="6" key="1">
    <citation type="submission" date="2020-06" db="EMBL/GenBank/DDBJ databases">
        <title>Legume-microbial interactions unlock mineral nutrients during tropical forest succession.</title>
        <authorList>
            <person name="Epihov D.Z."/>
        </authorList>
    </citation>
    <scope>NUCLEOTIDE SEQUENCE [LARGE SCALE GENOMIC DNA]</scope>
    <source>
        <strain evidence="6">Pan2503</strain>
    </source>
</reference>
<feature type="domain" description="RecX second three-helical" evidence="5">
    <location>
        <begin position="9"/>
        <end position="47"/>
    </location>
</feature>
<protein>
    <recommendedName>
        <fullName evidence="3">Regulatory protein RecX</fullName>
    </recommendedName>
</protein>
<accession>A0A7V8NQ05</accession>
<dbReference type="GO" id="GO:0005737">
    <property type="term" value="C:cytoplasm"/>
    <property type="evidence" value="ECO:0007669"/>
    <property type="project" value="UniProtKB-SubCell"/>
</dbReference>
<dbReference type="GO" id="GO:0006282">
    <property type="term" value="P:regulation of DNA repair"/>
    <property type="evidence" value="ECO:0007669"/>
    <property type="project" value="InterPro"/>
</dbReference>
<dbReference type="AlphaFoldDB" id="A0A7V8NQ05"/>
<evidence type="ECO:0000256" key="1">
    <source>
        <dbReference type="ARBA" id="ARBA00004496"/>
    </source>
</evidence>
<keyword evidence="4" id="KW-0963">Cytoplasm</keyword>
<comment type="caution">
    <text evidence="6">The sequence shown here is derived from an EMBL/GenBank/DDBJ whole genome shotgun (WGS) entry which is preliminary data.</text>
</comment>
<evidence type="ECO:0000313" key="6">
    <source>
        <dbReference type="EMBL" id="MBA0085346.1"/>
    </source>
</evidence>
<evidence type="ECO:0000256" key="3">
    <source>
        <dbReference type="ARBA" id="ARBA00018111"/>
    </source>
</evidence>
<evidence type="ECO:0000259" key="5">
    <source>
        <dbReference type="Pfam" id="PF02631"/>
    </source>
</evidence>
<dbReference type="InterPro" id="IPR036388">
    <property type="entry name" value="WH-like_DNA-bd_sf"/>
</dbReference>
<dbReference type="Gene3D" id="1.10.10.10">
    <property type="entry name" value="Winged helix-like DNA-binding domain superfamily/Winged helix DNA-binding domain"/>
    <property type="match status" value="1"/>
</dbReference>
<keyword evidence="7" id="KW-1185">Reference proteome</keyword>
<dbReference type="Pfam" id="PF02631">
    <property type="entry name" value="RecX_HTH2"/>
    <property type="match status" value="1"/>
</dbReference>
<dbReference type="EMBL" id="JACDQQ010000978">
    <property type="protein sequence ID" value="MBA0085346.1"/>
    <property type="molecule type" value="Genomic_DNA"/>
</dbReference>
<evidence type="ECO:0000256" key="4">
    <source>
        <dbReference type="ARBA" id="ARBA00022490"/>
    </source>
</evidence>